<protein>
    <submittedName>
        <fullName evidence="7">DNA-binding IclR family transcriptional regulator</fullName>
    </submittedName>
</protein>
<evidence type="ECO:0000259" key="5">
    <source>
        <dbReference type="PROSITE" id="PS51077"/>
    </source>
</evidence>
<dbReference type="PANTHER" id="PTHR30136:SF39">
    <property type="entry name" value="TRANSCRIPTIONAL REGULATORY PROTEIN"/>
    <property type="match status" value="1"/>
</dbReference>
<evidence type="ECO:0000313" key="7">
    <source>
        <dbReference type="EMBL" id="NYJ79320.1"/>
    </source>
</evidence>
<dbReference type="EMBL" id="JACCFY010000001">
    <property type="protein sequence ID" value="NYJ79320.1"/>
    <property type="molecule type" value="Genomic_DNA"/>
</dbReference>
<dbReference type="InterPro" id="IPR014757">
    <property type="entry name" value="Tscrpt_reg_IclR_C"/>
</dbReference>
<feature type="domain" description="IclR-ED" evidence="6">
    <location>
        <begin position="118"/>
        <end position="287"/>
    </location>
</feature>
<dbReference type="GO" id="GO:0045892">
    <property type="term" value="P:negative regulation of DNA-templated transcription"/>
    <property type="evidence" value="ECO:0007669"/>
    <property type="project" value="TreeGrafter"/>
</dbReference>
<dbReference type="RefSeq" id="WP_378936877.1">
    <property type="nucleotide sequence ID" value="NZ_BAAALL010000001.1"/>
</dbReference>
<dbReference type="InterPro" id="IPR036388">
    <property type="entry name" value="WH-like_DNA-bd_sf"/>
</dbReference>
<proteinExistence type="predicted"/>
<feature type="compositionally biased region" description="Low complexity" evidence="4">
    <location>
        <begin position="1"/>
        <end position="27"/>
    </location>
</feature>
<evidence type="ECO:0000256" key="3">
    <source>
        <dbReference type="ARBA" id="ARBA00023163"/>
    </source>
</evidence>
<feature type="domain" description="HTH iclR-type" evidence="5">
    <location>
        <begin position="58"/>
        <end position="117"/>
    </location>
</feature>
<dbReference type="PROSITE" id="PS51078">
    <property type="entry name" value="ICLR_ED"/>
    <property type="match status" value="1"/>
</dbReference>
<keyword evidence="1" id="KW-0805">Transcription regulation</keyword>
<keyword evidence="8" id="KW-1185">Reference proteome</keyword>
<dbReference type="InterPro" id="IPR036390">
    <property type="entry name" value="WH_DNA-bd_sf"/>
</dbReference>
<evidence type="ECO:0000256" key="4">
    <source>
        <dbReference type="SAM" id="MobiDB-lite"/>
    </source>
</evidence>
<dbReference type="InterPro" id="IPR005471">
    <property type="entry name" value="Tscrpt_reg_IclR_N"/>
</dbReference>
<evidence type="ECO:0000256" key="2">
    <source>
        <dbReference type="ARBA" id="ARBA00023125"/>
    </source>
</evidence>
<keyword evidence="3" id="KW-0804">Transcription</keyword>
<feature type="region of interest" description="Disordered" evidence="4">
    <location>
        <begin position="1"/>
        <end position="55"/>
    </location>
</feature>
<evidence type="ECO:0000256" key="1">
    <source>
        <dbReference type="ARBA" id="ARBA00023015"/>
    </source>
</evidence>
<dbReference type="InterPro" id="IPR050707">
    <property type="entry name" value="HTH_MetabolicPath_Reg"/>
</dbReference>
<reference evidence="7 8" key="1">
    <citation type="submission" date="2020-07" db="EMBL/GenBank/DDBJ databases">
        <title>Sequencing the genomes of 1000 actinobacteria strains.</title>
        <authorList>
            <person name="Klenk H.-P."/>
        </authorList>
    </citation>
    <scope>NUCLEOTIDE SEQUENCE [LARGE SCALE GENOMIC DNA]</scope>
    <source>
        <strain evidence="7 8">DSM 15475</strain>
    </source>
</reference>
<accession>A0A7Z0GNM1</accession>
<evidence type="ECO:0000259" key="6">
    <source>
        <dbReference type="PROSITE" id="PS51078"/>
    </source>
</evidence>
<dbReference type="PANTHER" id="PTHR30136">
    <property type="entry name" value="HELIX-TURN-HELIX TRANSCRIPTIONAL REGULATOR, ICLR FAMILY"/>
    <property type="match status" value="1"/>
</dbReference>
<keyword evidence="2 7" id="KW-0238">DNA-binding</keyword>
<sequence>MSSPRAGAPRPRASRPAASASGPQRPGTVPQRGHAADPASPAEPPLGPPRPLHSPSGIGVVDKSVLILDALEAGPASLAQLVECTGLARPTVHRLASALIHHRFLSRDVRGRYVIGSRLAELASAAGDDRLVSAAGPILLRLRDATGESSQLYRRQGDARVCVASAERPIGLRDSIPIGTQLSMRAGSAAQVLLAWEDHERLVEGLQGARFTPTVLAGVRRRGWGESLGEREPGVASVSAPVRGPSGRVIAAVSISGPIERLTRQPGRQHAEVVVQAAHQLTEMVRKNPDAAEHGLGEDPGRP</sequence>
<organism evidence="7 8">
    <name type="scientific">Nesterenkonia xinjiangensis</name>
    <dbReference type="NCBI Taxonomy" id="225327"/>
    <lineage>
        <taxon>Bacteria</taxon>
        <taxon>Bacillati</taxon>
        <taxon>Actinomycetota</taxon>
        <taxon>Actinomycetes</taxon>
        <taxon>Micrococcales</taxon>
        <taxon>Micrococcaceae</taxon>
        <taxon>Nesterenkonia</taxon>
    </lineage>
</organism>
<dbReference type="FunFam" id="3.30.450.40:FF:000002">
    <property type="entry name" value="IclR family transcriptional regulator"/>
    <property type="match status" value="1"/>
</dbReference>
<evidence type="ECO:0000313" key="8">
    <source>
        <dbReference type="Proteomes" id="UP000535437"/>
    </source>
</evidence>
<dbReference type="Gene3D" id="1.10.10.10">
    <property type="entry name" value="Winged helix-like DNA-binding domain superfamily/Winged helix DNA-binding domain"/>
    <property type="match status" value="1"/>
</dbReference>
<dbReference type="SUPFAM" id="SSF46785">
    <property type="entry name" value="Winged helix' DNA-binding domain"/>
    <property type="match status" value="1"/>
</dbReference>
<dbReference type="SUPFAM" id="SSF55781">
    <property type="entry name" value="GAF domain-like"/>
    <property type="match status" value="1"/>
</dbReference>
<dbReference type="Gene3D" id="3.30.450.40">
    <property type="match status" value="1"/>
</dbReference>
<dbReference type="GO" id="GO:0003700">
    <property type="term" value="F:DNA-binding transcription factor activity"/>
    <property type="evidence" value="ECO:0007669"/>
    <property type="project" value="TreeGrafter"/>
</dbReference>
<dbReference type="AlphaFoldDB" id="A0A7Z0GNM1"/>
<dbReference type="Pfam" id="PF09339">
    <property type="entry name" value="HTH_IclR"/>
    <property type="match status" value="1"/>
</dbReference>
<feature type="compositionally biased region" description="Pro residues" evidence="4">
    <location>
        <begin position="41"/>
        <end position="52"/>
    </location>
</feature>
<name>A0A7Z0GNM1_9MICC</name>
<gene>
    <name evidence="7" type="ORF">HNR09_002731</name>
</gene>
<dbReference type="PROSITE" id="PS51077">
    <property type="entry name" value="HTH_ICLR"/>
    <property type="match status" value="1"/>
</dbReference>
<dbReference type="SMART" id="SM00346">
    <property type="entry name" value="HTH_ICLR"/>
    <property type="match status" value="1"/>
</dbReference>
<comment type="caution">
    <text evidence="7">The sequence shown here is derived from an EMBL/GenBank/DDBJ whole genome shotgun (WGS) entry which is preliminary data.</text>
</comment>
<dbReference type="GO" id="GO:0003677">
    <property type="term" value="F:DNA binding"/>
    <property type="evidence" value="ECO:0007669"/>
    <property type="project" value="UniProtKB-KW"/>
</dbReference>
<dbReference type="Pfam" id="PF01614">
    <property type="entry name" value="IclR_C"/>
    <property type="match status" value="1"/>
</dbReference>
<dbReference type="InterPro" id="IPR029016">
    <property type="entry name" value="GAF-like_dom_sf"/>
</dbReference>
<dbReference type="Proteomes" id="UP000535437">
    <property type="component" value="Unassembled WGS sequence"/>
</dbReference>